<protein>
    <submittedName>
        <fullName evidence="1">Antirestriction protein ArdA</fullName>
    </submittedName>
</protein>
<accession>A0AAE4R508</accession>
<dbReference type="InterPro" id="IPR041893">
    <property type="entry name" value="ArdA_dom3"/>
</dbReference>
<comment type="caution">
    <text evidence="1">The sequence shown here is derived from an EMBL/GenBank/DDBJ whole genome shotgun (WGS) entry which is preliminary data.</text>
</comment>
<evidence type="ECO:0000313" key="2">
    <source>
        <dbReference type="Proteomes" id="UP001185922"/>
    </source>
</evidence>
<proteinExistence type="predicted"/>
<name>A0AAE4R508_9ACTN</name>
<dbReference type="AlphaFoldDB" id="A0AAE4R508"/>
<dbReference type="Gene3D" id="1.10.10.1190">
    <property type="entry name" value="Antirestriction protein ArdA, domain 3"/>
    <property type="match status" value="1"/>
</dbReference>
<reference evidence="1" key="1">
    <citation type="submission" date="2023-10" db="EMBL/GenBank/DDBJ databases">
        <title>Development of a sustainable strategy for remediation of hydrocarbon-contaminated territories based on the waste exchange concept.</title>
        <authorList>
            <person name="Krivoruchko A."/>
        </authorList>
    </citation>
    <scope>NUCLEOTIDE SEQUENCE</scope>
    <source>
        <strain evidence="1">IEGM 1279</strain>
    </source>
</reference>
<sequence length="196" mass="22155">MTNSPLRPSVTITEPDRPRCWIGSLAAYNGSHDGVPRLIGDWFDATDAGEVTVAELHKGTGVPFDPDDELWVMDLDGTWPVQVEMDPTTAAKWGEIYDEVGPEQWPALCAWVRNGSYVAESDTDYPVLSDFEERYVGEWSTFREYAEQLADDIGLLTDVPQSLQPYFDWASWTRDLKYDYSVEDAPNGGVYVFRDL</sequence>
<dbReference type="EMBL" id="JAWLKH010000007">
    <property type="protein sequence ID" value="MDV6312112.1"/>
    <property type="molecule type" value="Genomic_DNA"/>
</dbReference>
<dbReference type="Proteomes" id="UP001185922">
    <property type="component" value="Unassembled WGS sequence"/>
</dbReference>
<gene>
    <name evidence="1" type="ORF">R3Q15_09480</name>
</gene>
<evidence type="ECO:0000313" key="1">
    <source>
        <dbReference type="EMBL" id="MDV6312112.1"/>
    </source>
</evidence>
<dbReference type="Pfam" id="PF07275">
    <property type="entry name" value="ArdA"/>
    <property type="match status" value="1"/>
</dbReference>
<dbReference type="InterPro" id="IPR009899">
    <property type="entry name" value="ArdA"/>
</dbReference>
<organism evidence="1 2">
    <name type="scientific">Gordonia amicalis</name>
    <dbReference type="NCBI Taxonomy" id="89053"/>
    <lineage>
        <taxon>Bacteria</taxon>
        <taxon>Bacillati</taxon>
        <taxon>Actinomycetota</taxon>
        <taxon>Actinomycetes</taxon>
        <taxon>Mycobacteriales</taxon>
        <taxon>Gordoniaceae</taxon>
        <taxon>Gordonia</taxon>
    </lineage>
</organism>
<dbReference type="RefSeq" id="WP_052227357.1">
    <property type="nucleotide sequence ID" value="NZ_JAWLKH010000007.1"/>
</dbReference>